<dbReference type="GO" id="GO:0020037">
    <property type="term" value="F:heme binding"/>
    <property type="evidence" value="ECO:0007669"/>
    <property type="project" value="InterPro"/>
</dbReference>
<dbReference type="eggNOG" id="COG2010">
    <property type="taxonomic scope" value="Bacteria"/>
</dbReference>
<evidence type="ECO:0000313" key="8">
    <source>
        <dbReference type="Proteomes" id="UP000002008"/>
    </source>
</evidence>
<dbReference type="InParanoid" id="A9WHU4"/>
<dbReference type="GO" id="GO:0009055">
    <property type="term" value="F:electron transfer activity"/>
    <property type="evidence" value="ECO:0007669"/>
    <property type="project" value="InterPro"/>
</dbReference>
<feature type="transmembrane region" description="Helical" evidence="5">
    <location>
        <begin position="12"/>
        <end position="35"/>
    </location>
</feature>
<dbReference type="Gene3D" id="1.10.760.10">
    <property type="entry name" value="Cytochrome c-like domain"/>
    <property type="match status" value="1"/>
</dbReference>
<dbReference type="HOGENOM" id="CLU_127672_0_0_0"/>
<proteinExistence type="predicted"/>
<protein>
    <submittedName>
        <fullName evidence="7">Cytochrome c class I</fullName>
    </submittedName>
</protein>
<dbReference type="InterPro" id="IPR036909">
    <property type="entry name" value="Cyt_c-like_dom_sf"/>
</dbReference>
<keyword evidence="5" id="KW-0472">Membrane</keyword>
<sequence length="164" mass="18086">MGRRIRHHQYRLSQRTIGFLVAGIGLTGILIASLITAQPGRNTAITADASQIADGRSLYVTYCASCHGLNLEGQPNWQRPLPNGMMPAPPHDATGHTWHHPDTFLFQITKYGGQSVAPPGYISGMPAFGNQLTDRQIWAILAYIKSTWPPEIREAQESINRQSP</sequence>
<reference evidence="8" key="1">
    <citation type="journal article" date="2011" name="BMC Genomics">
        <title>Complete genome sequence of the filamentous anoxygenic phototrophic bacterium Chloroflexus aurantiacus.</title>
        <authorList>
            <person name="Tang K.H."/>
            <person name="Barry K."/>
            <person name="Chertkov O."/>
            <person name="Dalin E."/>
            <person name="Han C.S."/>
            <person name="Hauser L.J."/>
            <person name="Honchak B.M."/>
            <person name="Karbach L.E."/>
            <person name="Land M.L."/>
            <person name="Lapidus A."/>
            <person name="Larimer F.W."/>
            <person name="Mikhailova N."/>
            <person name="Pitluck S."/>
            <person name="Pierson B.K."/>
            <person name="Blankenship R.E."/>
        </authorList>
    </citation>
    <scope>NUCLEOTIDE SEQUENCE [LARGE SCALE GENOMIC DNA]</scope>
    <source>
        <strain evidence="8">ATCC 29366 / DSM 635 / J-10-fl</strain>
    </source>
</reference>
<evidence type="ECO:0000256" key="3">
    <source>
        <dbReference type="ARBA" id="ARBA00023004"/>
    </source>
</evidence>
<dbReference type="AlphaFoldDB" id="A9WHU4"/>
<dbReference type="RefSeq" id="WP_012256868.1">
    <property type="nucleotide sequence ID" value="NC_010175.1"/>
</dbReference>
<accession>A9WHU4</accession>
<dbReference type="InterPro" id="IPR009056">
    <property type="entry name" value="Cyt_c-like_dom"/>
</dbReference>
<keyword evidence="1 4" id="KW-0349">Heme</keyword>
<evidence type="ECO:0000313" key="7">
    <source>
        <dbReference type="EMBL" id="ABY34212.1"/>
    </source>
</evidence>
<keyword evidence="5" id="KW-1133">Transmembrane helix</keyword>
<dbReference type="PROSITE" id="PS51007">
    <property type="entry name" value="CYTC"/>
    <property type="match status" value="1"/>
</dbReference>
<dbReference type="InterPro" id="IPR051459">
    <property type="entry name" value="Cytochrome_c-type_DH"/>
</dbReference>
<keyword evidence="3 4" id="KW-0408">Iron</keyword>
<evidence type="ECO:0000256" key="4">
    <source>
        <dbReference type="PROSITE-ProRule" id="PRU00433"/>
    </source>
</evidence>
<evidence type="ECO:0000256" key="5">
    <source>
        <dbReference type="SAM" id="Phobius"/>
    </source>
</evidence>
<dbReference type="EMBL" id="CP000909">
    <property type="protein sequence ID" value="ABY34212.1"/>
    <property type="molecule type" value="Genomic_DNA"/>
</dbReference>
<dbReference type="GO" id="GO:0046872">
    <property type="term" value="F:metal ion binding"/>
    <property type="evidence" value="ECO:0007669"/>
    <property type="project" value="UniProtKB-KW"/>
</dbReference>
<dbReference type="PANTHER" id="PTHR35008">
    <property type="entry name" value="BLL4482 PROTEIN-RELATED"/>
    <property type="match status" value="1"/>
</dbReference>
<organism evidence="7 8">
    <name type="scientific">Chloroflexus aurantiacus (strain ATCC 29366 / DSM 635 / J-10-fl)</name>
    <dbReference type="NCBI Taxonomy" id="324602"/>
    <lineage>
        <taxon>Bacteria</taxon>
        <taxon>Bacillati</taxon>
        <taxon>Chloroflexota</taxon>
        <taxon>Chloroflexia</taxon>
        <taxon>Chloroflexales</taxon>
        <taxon>Chloroflexineae</taxon>
        <taxon>Chloroflexaceae</taxon>
        <taxon>Chloroflexus</taxon>
    </lineage>
</organism>
<dbReference type="SUPFAM" id="SSF46626">
    <property type="entry name" value="Cytochrome c"/>
    <property type="match status" value="1"/>
</dbReference>
<dbReference type="STRING" id="324602.Caur_0980"/>
<name>A9WHU4_CHLAA</name>
<dbReference type="PATRIC" id="fig|324602.8.peg.1119"/>
<dbReference type="PANTHER" id="PTHR35008:SF4">
    <property type="entry name" value="BLL4482 PROTEIN"/>
    <property type="match status" value="1"/>
</dbReference>
<evidence type="ECO:0000256" key="2">
    <source>
        <dbReference type="ARBA" id="ARBA00022723"/>
    </source>
</evidence>
<dbReference type="Proteomes" id="UP000002008">
    <property type="component" value="Chromosome"/>
</dbReference>
<keyword evidence="8" id="KW-1185">Reference proteome</keyword>
<evidence type="ECO:0000259" key="6">
    <source>
        <dbReference type="PROSITE" id="PS51007"/>
    </source>
</evidence>
<gene>
    <name evidence="7" type="ordered locus">Caur_0980</name>
</gene>
<keyword evidence="2 4" id="KW-0479">Metal-binding</keyword>
<dbReference type="KEGG" id="cau:Caur_0980"/>
<feature type="domain" description="Cytochrome c" evidence="6">
    <location>
        <begin position="50"/>
        <end position="148"/>
    </location>
</feature>
<evidence type="ECO:0000256" key="1">
    <source>
        <dbReference type="ARBA" id="ARBA00022617"/>
    </source>
</evidence>
<dbReference type="EnsemblBacteria" id="ABY34212">
    <property type="protein sequence ID" value="ABY34212"/>
    <property type="gene ID" value="Caur_0980"/>
</dbReference>
<dbReference type="Pfam" id="PF13442">
    <property type="entry name" value="Cytochrome_CBB3"/>
    <property type="match status" value="1"/>
</dbReference>
<keyword evidence="5" id="KW-0812">Transmembrane</keyword>